<dbReference type="GO" id="GO:0051539">
    <property type="term" value="F:4 iron, 4 sulfur cluster binding"/>
    <property type="evidence" value="ECO:0007669"/>
    <property type="project" value="UniProtKB-KW"/>
</dbReference>
<dbReference type="CDD" id="cd10554">
    <property type="entry name" value="HycB_like"/>
    <property type="match status" value="1"/>
</dbReference>
<keyword evidence="7" id="KW-0411">Iron-sulfur</keyword>
<sequence>MDKQEKQQYVIHTDPSKCKGCQKCEIACAEAHYNLTRKEIIKNRDQLEPRIKVYKSDDLKMPIQCRHCQNAPCAKVCPTGAIVQDGNVVRVRHQYCVGCKMCVMACPFGAIVVADKDPVFGDNNPVRSSRAVALKCDQCEEWRAQNGKEVSACVEACKFGALQFLTIEQYRAMKMAEAAKNIQGIAPAVEVQPQAQ</sequence>
<gene>
    <name evidence="9" type="ORF">GGQ74_000151</name>
</gene>
<evidence type="ECO:0000256" key="5">
    <source>
        <dbReference type="ARBA" id="ARBA00022982"/>
    </source>
</evidence>
<evidence type="ECO:0000256" key="2">
    <source>
        <dbReference type="ARBA" id="ARBA00022485"/>
    </source>
</evidence>
<dbReference type="InterPro" id="IPR017900">
    <property type="entry name" value="4Fe4S_Fe_S_CS"/>
</dbReference>
<dbReference type="SUPFAM" id="SSF54862">
    <property type="entry name" value="4Fe-4S ferredoxins"/>
    <property type="match status" value="1"/>
</dbReference>
<dbReference type="PANTHER" id="PTHR43177">
    <property type="entry name" value="PROTEIN NRFC"/>
    <property type="match status" value="1"/>
</dbReference>
<name>A0A846QDY3_9BACT</name>
<evidence type="ECO:0000313" key="10">
    <source>
        <dbReference type="Proteomes" id="UP000580856"/>
    </source>
</evidence>
<dbReference type="Gene3D" id="3.30.70.20">
    <property type="match status" value="2"/>
</dbReference>
<organism evidence="9 10">
    <name type="scientific">Desulfobaculum xiamenense</name>
    <dbReference type="NCBI Taxonomy" id="995050"/>
    <lineage>
        <taxon>Bacteria</taxon>
        <taxon>Pseudomonadati</taxon>
        <taxon>Thermodesulfobacteriota</taxon>
        <taxon>Desulfovibrionia</taxon>
        <taxon>Desulfovibrionales</taxon>
        <taxon>Desulfovibrionaceae</taxon>
        <taxon>Desulfobaculum</taxon>
    </lineage>
</organism>
<keyword evidence="3" id="KW-0479">Metal-binding</keyword>
<dbReference type="EMBL" id="JAATJA010000001">
    <property type="protein sequence ID" value="NJB66511.1"/>
    <property type="molecule type" value="Genomic_DNA"/>
</dbReference>
<dbReference type="PANTHER" id="PTHR43177:SF5">
    <property type="entry name" value="ANAEROBIC DIMETHYL SULFOXIDE REDUCTASE CHAIN B-RELATED"/>
    <property type="match status" value="1"/>
</dbReference>
<keyword evidence="1" id="KW-0813">Transport</keyword>
<keyword evidence="2" id="KW-0004">4Fe-4S</keyword>
<accession>A0A846QDY3</accession>
<dbReference type="AlphaFoldDB" id="A0A846QDY3"/>
<protein>
    <submittedName>
        <fullName evidence="9">Carbon-monoxide dehydrogenase iron sulfur subunit</fullName>
    </submittedName>
</protein>
<dbReference type="GO" id="GO:0046872">
    <property type="term" value="F:metal ion binding"/>
    <property type="evidence" value="ECO:0007669"/>
    <property type="project" value="UniProtKB-KW"/>
</dbReference>
<evidence type="ECO:0000256" key="7">
    <source>
        <dbReference type="ARBA" id="ARBA00023014"/>
    </source>
</evidence>
<dbReference type="RefSeq" id="WP_167939643.1">
    <property type="nucleotide sequence ID" value="NZ_JAATJA010000001.1"/>
</dbReference>
<keyword evidence="5" id="KW-0249">Electron transport</keyword>
<dbReference type="InterPro" id="IPR050954">
    <property type="entry name" value="ET_IronSulfur_Cluster-Binding"/>
</dbReference>
<keyword evidence="4" id="KW-0677">Repeat</keyword>
<feature type="domain" description="4Fe-4S ferredoxin-type" evidence="8">
    <location>
        <begin position="9"/>
        <end position="38"/>
    </location>
</feature>
<evidence type="ECO:0000256" key="1">
    <source>
        <dbReference type="ARBA" id="ARBA00022448"/>
    </source>
</evidence>
<reference evidence="9 10" key="1">
    <citation type="submission" date="2020-03" db="EMBL/GenBank/DDBJ databases">
        <title>Genomic Encyclopedia of Type Strains, Phase IV (KMG-IV): sequencing the most valuable type-strain genomes for metagenomic binning, comparative biology and taxonomic classification.</title>
        <authorList>
            <person name="Goeker M."/>
        </authorList>
    </citation>
    <scope>NUCLEOTIDE SEQUENCE [LARGE SCALE GENOMIC DNA]</scope>
    <source>
        <strain evidence="9 10">DSM 24233</strain>
    </source>
</reference>
<dbReference type="PROSITE" id="PS51379">
    <property type="entry name" value="4FE4S_FER_2"/>
    <property type="match status" value="2"/>
</dbReference>
<evidence type="ECO:0000256" key="4">
    <source>
        <dbReference type="ARBA" id="ARBA00022737"/>
    </source>
</evidence>
<dbReference type="PROSITE" id="PS00198">
    <property type="entry name" value="4FE4S_FER_1"/>
    <property type="match status" value="1"/>
</dbReference>
<dbReference type="InterPro" id="IPR017896">
    <property type="entry name" value="4Fe4S_Fe-S-bd"/>
</dbReference>
<comment type="caution">
    <text evidence="9">The sequence shown here is derived from an EMBL/GenBank/DDBJ whole genome shotgun (WGS) entry which is preliminary data.</text>
</comment>
<keyword evidence="10" id="KW-1185">Reference proteome</keyword>
<evidence type="ECO:0000256" key="6">
    <source>
        <dbReference type="ARBA" id="ARBA00023004"/>
    </source>
</evidence>
<proteinExistence type="predicted"/>
<evidence type="ECO:0000313" key="9">
    <source>
        <dbReference type="EMBL" id="NJB66511.1"/>
    </source>
</evidence>
<evidence type="ECO:0000259" key="8">
    <source>
        <dbReference type="PROSITE" id="PS51379"/>
    </source>
</evidence>
<dbReference type="Pfam" id="PF13247">
    <property type="entry name" value="Fer4_11"/>
    <property type="match status" value="1"/>
</dbReference>
<evidence type="ECO:0000256" key="3">
    <source>
        <dbReference type="ARBA" id="ARBA00022723"/>
    </source>
</evidence>
<keyword evidence="6" id="KW-0408">Iron</keyword>
<dbReference type="Proteomes" id="UP000580856">
    <property type="component" value="Unassembled WGS sequence"/>
</dbReference>
<feature type="domain" description="4Fe-4S ferredoxin-type" evidence="8">
    <location>
        <begin position="87"/>
        <end position="116"/>
    </location>
</feature>